<evidence type="ECO:0000313" key="1">
    <source>
        <dbReference type="EMBL" id="KAE8144872.1"/>
    </source>
</evidence>
<dbReference type="Gene3D" id="1.10.1410.10">
    <property type="match status" value="1"/>
</dbReference>
<accession>A0A5N6TEW1</accession>
<reference evidence="1 2" key="1">
    <citation type="submission" date="2019-04" db="EMBL/GenBank/DDBJ databases">
        <title>Friends and foes A comparative genomics study of 23 Aspergillus species from section Flavi.</title>
        <authorList>
            <consortium name="DOE Joint Genome Institute"/>
            <person name="Kjaerbolling I."/>
            <person name="Vesth T."/>
            <person name="Frisvad J.C."/>
            <person name="Nybo J.L."/>
            <person name="Theobald S."/>
            <person name="Kildgaard S."/>
            <person name="Isbrandt T."/>
            <person name="Kuo A."/>
            <person name="Sato A."/>
            <person name="Lyhne E.K."/>
            <person name="Kogle M.E."/>
            <person name="Wiebenga A."/>
            <person name="Kun R.S."/>
            <person name="Lubbers R.J."/>
            <person name="Makela M.R."/>
            <person name="Barry K."/>
            <person name="Chovatia M."/>
            <person name="Clum A."/>
            <person name="Daum C."/>
            <person name="Haridas S."/>
            <person name="He G."/>
            <person name="LaButti K."/>
            <person name="Lipzen A."/>
            <person name="Mondo S."/>
            <person name="Riley R."/>
            <person name="Salamov A."/>
            <person name="Simmons B.A."/>
            <person name="Magnuson J.K."/>
            <person name="Henrissat B."/>
            <person name="Mortensen U.H."/>
            <person name="Larsen T.O."/>
            <person name="Devries R.P."/>
            <person name="Grigoriev I.V."/>
            <person name="Machida M."/>
            <person name="Baker S.E."/>
            <person name="Andersen M.R."/>
        </authorList>
    </citation>
    <scope>NUCLEOTIDE SEQUENCE [LARGE SCALE GENOMIC DNA]</scope>
    <source>
        <strain evidence="1 2">IBT 18842</strain>
    </source>
</reference>
<dbReference type="GO" id="GO:0005730">
    <property type="term" value="C:nucleolus"/>
    <property type="evidence" value="ECO:0007669"/>
    <property type="project" value="TreeGrafter"/>
</dbReference>
<dbReference type="InterPro" id="IPR043519">
    <property type="entry name" value="NT_sf"/>
</dbReference>
<dbReference type="Proteomes" id="UP000325780">
    <property type="component" value="Unassembled WGS sequence"/>
</dbReference>
<sequence>MDSSHEWLDPYTQLDAELRGLEQYLSPTVIERNRIVQVVSDVSMLLGNIAPHPPQVTGSWRTGFAMGHSDLDFILPVPDSARSAEKIRKPSPTRPQVMGLHRNFMYSVKDTLRQSPLFQDRVDLFGKRSSVLTAIHAETGLRVHFYCGEGLPSSIEYIQDYRAEYPALRPLYMVIRLLLETRDLFGNHKASIAPDTLVMLLVAFLKINHGRFLRSKNLGEQLLAVLEFYGSGVDISKTGVSVDPPGLFDAHTLKSVIKKYNSKDLPAYLRGQRALISLKRTATANGNIPAALRLCLQDPANYMNDLGRTCSRTQELQSAFLHARQSIIKSIDVWRRPDQGNVACSLLASGVHANFEEFNEVCIRSR</sequence>
<dbReference type="GO" id="GO:0043634">
    <property type="term" value="P:polyadenylation-dependent ncRNA catabolic process"/>
    <property type="evidence" value="ECO:0007669"/>
    <property type="project" value="TreeGrafter"/>
</dbReference>
<dbReference type="OrthoDB" id="273917at2759"/>
<dbReference type="PANTHER" id="PTHR23092:SF50">
    <property type="entry name" value="MTF2-LIKE C-TERMINAL DOMAIN-CONTAINING PROTEIN"/>
    <property type="match status" value="1"/>
</dbReference>
<evidence type="ECO:0000313" key="2">
    <source>
        <dbReference type="Proteomes" id="UP000325780"/>
    </source>
</evidence>
<dbReference type="GO" id="GO:0031123">
    <property type="term" value="P:RNA 3'-end processing"/>
    <property type="evidence" value="ECO:0007669"/>
    <property type="project" value="TreeGrafter"/>
</dbReference>
<dbReference type="SUPFAM" id="SSF81631">
    <property type="entry name" value="PAP/OAS1 substrate-binding domain"/>
    <property type="match status" value="1"/>
</dbReference>
<dbReference type="Gene3D" id="3.30.460.10">
    <property type="entry name" value="Beta Polymerase, domain 2"/>
    <property type="match status" value="1"/>
</dbReference>
<dbReference type="PANTHER" id="PTHR23092">
    <property type="entry name" value="POLY(A) RNA POLYMERASE"/>
    <property type="match status" value="1"/>
</dbReference>
<evidence type="ECO:0008006" key="3">
    <source>
        <dbReference type="Google" id="ProtNLM"/>
    </source>
</evidence>
<dbReference type="EMBL" id="ML742422">
    <property type="protein sequence ID" value="KAE8144872.1"/>
    <property type="molecule type" value="Genomic_DNA"/>
</dbReference>
<keyword evidence="2" id="KW-1185">Reference proteome</keyword>
<dbReference type="InterPro" id="IPR045862">
    <property type="entry name" value="Trf4-like"/>
</dbReference>
<dbReference type="AlphaFoldDB" id="A0A5N6TEW1"/>
<dbReference type="GO" id="GO:1990817">
    <property type="term" value="F:poly(A) RNA polymerase activity"/>
    <property type="evidence" value="ECO:0007669"/>
    <property type="project" value="InterPro"/>
</dbReference>
<gene>
    <name evidence="1" type="ORF">BDV25DRAFT_145191</name>
</gene>
<dbReference type="GO" id="GO:0031499">
    <property type="term" value="C:TRAMP complex"/>
    <property type="evidence" value="ECO:0007669"/>
    <property type="project" value="TreeGrafter"/>
</dbReference>
<dbReference type="GO" id="GO:0003729">
    <property type="term" value="F:mRNA binding"/>
    <property type="evidence" value="ECO:0007669"/>
    <property type="project" value="TreeGrafter"/>
</dbReference>
<name>A0A5N6TEW1_ASPAV</name>
<proteinExistence type="predicted"/>
<organism evidence="1 2">
    <name type="scientific">Aspergillus avenaceus</name>
    <dbReference type="NCBI Taxonomy" id="36643"/>
    <lineage>
        <taxon>Eukaryota</taxon>
        <taxon>Fungi</taxon>
        <taxon>Dikarya</taxon>
        <taxon>Ascomycota</taxon>
        <taxon>Pezizomycotina</taxon>
        <taxon>Eurotiomycetes</taxon>
        <taxon>Eurotiomycetidae</taxon>
        <taxon>Eurotiales</taxon>
        <taxon>Aspergillaceae</taxon>
        <taxon>Aspergillus</taxon>
        <taxon>Aspergillus subgen. Circumdati</taxon>
    </lineage>
</organism>
<dbReference type="SUPFAM" id="SSF81301">
    <property type="entry name" value="Nucleotidyltransferase"/>
    <property type="match status" value="1"/>
</dbReference>
<protein>
    <recommendedName>
        <fullName evidence="3">Polynucleotide adenylyltransferase</fullName>
    </recommendedName>
</protein>